<organism evidence="4 5">
    <name type="scientific">Mucilaginibacter pineti</name>
    <dbReference type="NCBI Taxonomy" id="1391627"/>
    <lineage>
        <taxon>Bacteria</taxon>
        <taxon>Pseudomonadati</taxon>
        <taxon>Bacteroidota</taxon>
        <taxon>Sphingobacteriia</taxon>
        <taxon>Sphingobacteriales</taxon>
        <taxon>Sphingobacteriaceae</taxon>
        <taxon>Mucilaginibacter</taxon>
    </lineage>
</organism>
<protein>
    <submittedName>
        <fullName evidence="4">BlaR1 peptidase M56</fullName>
    </submittedName>
</protein>
<evidence type="ECO:0000313" key="4">
    <source>
        <dbReference type="EMBL" id="SDF32584.1"/>
    </source>
</evidence>
<feature type="transmembrane region" description="Helical" evidence="2">
    <location>
        <begin position="314"/>
        <end position="334"/>
    </location>
</feature>
<keyword evidence="2" id="KW-0812">Transmembrane</keyword>
<reference evidence="4 5" key="1">
    <citation type="submission" date="2016-10" db="EMBL/GenBank/DDBJ databases">
        <authorList>
            <person name="de Groot N.N."/>
        </authorList>
    </citation>
    <scope>NUCLEOTIDE SEQUENCE [LARGE SCALE GENOMIC DNA]</scope>
    <source>
        <strain evidence="4 5">47C3B</strain>
    </source>
</reference>
<evidence type="ECO:0000259" key="3">
    <source>
        <dbReference type="Pfam" id="PF05569"/>
    </source>
</evidence>
<evidence type="ECO:0000313" key="5">
    <source>
        <dbReference type="Proteomes" id="UP000199072"/>
    </source>
</evidence>
<gene>
    <name evidence="4" type="ORF">SAMN05216464_1166</name>
</gene>
<dbReference type="EMBL" id="FNAI01000016">
    <property type="protein sequence ID" value="SDF32584.1"/>
    <property type="molecule type" value="Genomic_DNA"/>
</dbReference>
<dbReference type="RefSeq" id="WP_091154527.1">
    <property type="nucleotide sequence ID" value="NZ_FNAI01000016.1"/>
</dbReference>
<feature type="transmembrane region" description="Helical" evidence="2">
    <location>
        <begin position="221"/>
        <end position="240"/>
    </location>
</feature>
<accession>A0A1G7K6H3</accession>
<feature type="region of interest" description="Disordered" evidence="1">
    <location>
        <begin position="647"/>
        <end position="669"/>
    </location>
</feature>
<dbReference type="PANTHER" id="PTHR34978:SF3">
    <property type="entry name" value="SLR0241 PROTEIN"/>
    <property type="match status" value="1"/>
</dbReference>
<dbReference type="Pfam" id="PF05569">
    <property type="entry name" value="Peptidase_M56"/>
    <property type="match status" value="1"/>
</dbReference>
<name>A0A1G7K6H3_9SPHI</name>
<dbReference type="STRING" id="1391627.SAMN05216464_1166"/>
<feature type="transmembrane region" description="Helical" evidence="2">
    <location>
        <begin position="48"/>
        <end position="65"/>
    </location>
</feature>
<dbReference type="Proteomes" id="UP000199072">
    <property type="component" value="Unassembled WGS sequence"/>
</dbReference>
<dbReference type="Gene3D" id="3.30.2010.10">
    <property type="entry name" value="Metalloproteases ('zincins'), catalytic domain"/>
    <property type="match status" value="1"/>
</dbReference>
<dbReference type="AlphaFoldDB" id="A0A1G7K6H3"/>
<dbReference type="PANTHER" id="PTHR34978">
    <property type="entry name" value="POSSIBLE SENSOR-TRANSDUCER PROTEIN BLAR"/>
    <property type="match status" value="1"/>
</dbReference>
<evidence type="ECO:0000256" key="2">
    <source>
        <dbReference type="SAM" id="Phobius"/>
    </source>
</evidence>
<evidence type="ECO:0000256" key="1">
    <source>
        <dbReference type="SAM" id="MobiDB-lite"/>
    </source>
</evidence>
<dbReference type="OrthoDB" id="15218at2"/>
<feature type="region of interest" description="Disordered" evidence="1">
    <location>
        <begin position="563"/>
        <end position="589"/>
    </location>
</feature>
<feature type="compositionally biased region" description="Basic and acidic residues" evidence="1">
    <location>
        <begin position="647"/>
        <end position="656"/>
    </location>
</feature>
<feature type="transmembrane region" description="Helical" evidence="2">
    <location>
        <begin position="113"/>
        <end position="134"/>
    </location>
</feature>
<dbReference type="InterPro" id="IPR008756">
    <property type="entry name" value="Peptidase_M56"/>
</dbReference>
<proteinExistence type="predicted"/>
<dbReference type="InterPro" id="IPR052173">
    <property type="entry name" value="Beta-lactam_resp_regulator"/>
</dbReference>
<feature type="domain" description="Peptidase M56" evidence="3">
    <location>
        <begin position="23"/>
        <end position="303"/>
    </location>
</feature>
<feature type="transmembrane region" description="Helical" evidence="2">
    <location>
        <begin position="20"/>
        <end position="41"/>
    </location>
</feature>
<sequence>MESLFYNISQVLGITLIHSLWQGLLVWFVLRALLSLVPTLSSVKKHDLAMFGLVTISSLFIYTFITQLQAHTWVYVIGGDNTAIMPQLLKPFLHPNIANTNVSSYYSYVIEGYLPYISALYFLGLIFNLLKLGLSWQRISLIKRGMIPADGLQEYADGLCKKLGINKTVWINFSRMVDVPCMIGFFSPIVLLPITLTTYLSAKEIEAILLHELSHIKRNDYLLNLLQQVIGILLFFNPFAQLINRIINQERENHCDDMVIETTAQPLIYAQALLKLEQTRHTNFQLALAATGKKHHLLTRIERIMKTNKPMGNIRHLLVGVAIMAASISSIAWLNPTIKNGKITVKKVSYPPVIKALLADTGVKKAKPITKTTAHKQVTTKAKSTLKIKTSVNIGPQYAGLNDPEMDRLTAEISRHADAIGKYYDSPEFHQQQKLMDEKAKNIQDYYNRPELQKMQAEQQKLAEDFQKNWGENSQSAKISAELGEIGKKVGAYYNSAEFKEMNEQLEKKYNIPHNHNYNDDAKDENYRKYQAELDSKVSPEVKQQAKEMKELGEQMRKQYDSPEFHKKRDELTAMGDSMRKAYSNRDMKIQQDDMKRLGEQMRKFQDNPEMKKEQAKLQEASKKLKEYMNSPAFKKRLKDYQKQMDVMLNDKDNSKDYNPVPAQGIPTN</sequence>
<feature type="transmembrane region" description="Helical" evidence="2">
    <location>
        <begin position="181"/>
        <end position="201"/>
    </location>
</feature>
<dbReference type="CDD" id="cd07341">
    <property type="entry name" value="M56_BlaR1_MecR1_like"/>
    <property type="match status" value="1"/>
</dbReference>
<keyword evidence="2" id="KW-0472">Membrane</keyword>
<keyword evidence="5" id="KW-1185">Reference proteome</keyword>
<keyword evidence="2" id="KW-1133">Transmembrane helix</keyword>